<dbReference type="PANTHER" id="PTHR14969">
    <property type="entry name" value="SPHINGOSINE-1-PHOSPHATE PHOSPHOHYDROLASE"/>
    <property type="match status" value="1"/>
</dbReference>
<evidence type="ECO:0000313" key="3">
    <source>
        <dbReference type="EMBL" id="CUS04739.2"/>
    </source>
</evidence>
<feature type="transmembrane region" description="Helical" evidence="1">
    <location>
        <begin position="147"/>
        <end position="169"/>
    </location>
</feature>
<dbReference type="Proteomes" id="UP000215027">
    <property type="component" value="Chromosome I"/>
</dbReference>
<keyword evidence="1" id="KW-0472">Membrane</keyword>
<feature type="domain" description="Phosphatidic acid phosphatase type 2/haloperoxidase" evidence="2">
    <location>
        <begin position="56"/>
        <end position="162"/>
    </location>
</feature>
<feature type="transmembrane region" description="Helical" evidence="1">
    <location>
        <begin position="222"/>
        <end position="242"/>
    </location>
</feature>
<dbReference type="AlphaFoldDB" id="A0A160T5H8"/>
<dbReference type="RefSeq" id="WP_095044033.1">
    <property type="nucleotide sequence ID" value="NZ_LN890655.1"/>
</dbReference>
<keyword evidence="1" id="KW-0812">Transmembrane</keyword>
<feature type="transmembrane region" description="Helical" evidence="1">
    <location>
        <begin position="181"/>
        <end position="202"/>
    </location>
</feature>
<dbReference type="SMART" id="SM00014">
    <property type="entry name" value="acidPPc"/>
    <property type="match status" value="1"/>
</dbReference>
<accession>A0A160T5H8</accession>
<feature type="transmembrane region" description="Helical" evidence="1">
    <location>
        <begin position="293"/>
        <end position="312"/>
    </location>
</feature>
<organism evidence="3 4">
    <name type="scientific">Candidatus Promineifilum breve</name>
    <dbReference type="NCBI Taxonomy" id="1806508"/>
    <lineage>
        <taxon>Bacteria</taxon>
        <taxon>Bacillati</taxon>
        <taxon>Chloroflexota</taxon>
        <taxon>Ardenticatenia</taxon>
        <taxon>Candidatus Promineifilales</taxon>
        <taxon>Candidatus Promineifilaceae</taxon>
        <taxon>Candidatus Promineifilum</taxon>
    </lineage>
</organism>
<reference evidence="3" key="1">
    <citation type="submission" date="2016-01" db="EMBL/GenBank/DDBJ databases">
        <authorList>
            <person name="Mcilroy J.S."/>
            <person name="Karst M S."/>
            <person name="Albertsen M."/>
        </authorList>
    </citation>
    <scope>NUCLEOTIDE SEQUENCE</scope>
    <source>
        <strain evidence="3">Cfx-K</strain>
    </source>
</reference>
<proteinExistence type="predicted"/>
<protein>
    <submittedName>
        <fullName evidence="3">Phosphoesterase, PA-phosphatase related</fullName>
    </submittedName>
</protein>
<dbReference type="InterPro" id="IPR000326">
    <property type="entry name" value="PAP2/HPO"/>
</dbReference>
<dbReference type="InterPro" id="IPR036938">
    <property type="entry name" value="PAP2/HPO_sf"/>
</dbReference>
<keyword evidence="1" id="KW-1133">Transmembrane helix</keyword>
<dbReference type="Gene3D" id="1.20.144.10">
    <property type="entry name" value="Phosphatidic acid phosphatase type 2/haloperoxidase"/>
    <property type="match status" value="1"/>
</dbReference>
<evidence type="ECO:0000256" key="1">
    <source>
        <dbReference type="SAM" id="Phobius"/>
    </source>
</evidence>
<dbReference type="EMBL" id="LN890655">
    <property type="protein sequence ID" value="CUS04739.2"/>
    <property type="molecule type" value="Genomic_DNA"/>
</dbReference>
<feature type="transmembrane region" description="Helical" evidence="1">
    <location>
        <begin position="262"/>
        <end position="281"/>
    </location>
</feature>
<feature type="transmembrane region" description="Helical" evidence="1">
    <location>
        <begin position="22"/>
        <end position="45"/>
    </location>
</feature>
<dbReference type="KEGG" id="pbf:CFX0092_A2861"/>
<feature type="transmembrane region" description="Helical" evidence="1">
    <location>
        <begin position="120"/>
        <end position="141"/>
    </location>
</feature>
<name>A0A160T5H8_9CHLR</name>
<keyword evidence="4" id="KW-1185">Reference proteome</keyword>
<dbReference type="PANTHER" id="PTHR14969:SF13">
    <property type="entry name" value="AT30094P"/>
    <property type="match status" value="1"/>
</dbReference>
<sequence length="329" mass="36720">MEELYQLSNALAAWLQTAYPQFLGLMTVVSALGSEEAYLVILPAVYWSIDKRLGRQLGYLFLFSTLTNNVAKGLIRQPRPFWIDPDLQLGEVEGFGIPSGHVQNATVLLLLVIARLRRAWLWVAAAVYILLMGLSRFYLGLHFLQDIVGGFFLGLLALSVFVGWQRAFGARFAKRILGRRLLMLVLVPIILGAIYVAVLLIIGPPNSDVAWTAFLPAAVVDAHESVTATVAGLLAFGIGMLLESSRIRFRTDGPLWQRVARYVVGIVVALGIWGGLRAIFPAEPLWLALPLRFLRYFLLLLWVTYFGPWVFVRLRLAQADPDSEVRITL</sequence>
<gene>
    <name evidence="3" type="ORF">CFX0092_A2861</name>
</gene>
<dbReference type="Pfam" id="PF01569">
    <property type="entry name" value="PAP2"/>
    <property type="match status" value="1"/>
</dbReference>
<evidence type="ECO:0000313" key="4">
    <source>
        <dbReference type="Proteomes" id="UP000215027"/>
    </source>
</evidence>
<dbReference type="SUPFAM" id="SSF48317">
    <property type="entry name" value="Acid phosphatase/Vanadium-dependent haloperoxidase"/>
    <property type="match status" value="1"/>
</dbReference>
<evidence type="ECO:0000259" key="2">
    <source>
        <dbReference type="SMART" id="SM00014"/>
    </source>
</evidence>
<dbReference type="OrthoDB" id="9789113at2"/>